<keyword evidence="4" id="KW-1133">Transmembrane helix</keyword>
<feature type="domain" description="Ig-like" evidence="5">
    <location>
        <begin position="88"/>
        <end position="178"/>
    </location>
</feature>
<evidence type="ECO:0000256" key="1">
    <source>
        <dbReference type="ARBA" id="ARBA00022729"/>
    </source>
</evidence>
<evidence type="ECO:0000313" key="6">
    <source>
        <dbReference type="EMBL" id="KAK7475633.1"/>
    </source>
</evidence>
<dbReference type="SMART" id="SM00409">
    <property type="entry name" value="IG"/>
    <property type="match status" value="4"/>
</dbReference>
<feature type="non-terminal residue" evidence="6">
    <location>
        <position position="1"/>
    </location>
</feature>
<dbReference type="InterPro" id="IPR007110">
    <property type="entry name" value="Ig-like_dom"/>
</dbReference>
<proteinExistence type="predicted"/>
<name>A0ABD0JLN7_9CAEN</name>
<feature type="domain" description="Ig-like" evidence="5">
    <location>
        <begin position="189"/>
        <end position="282"/>
    </location>
</feature>
<dbReference type="Pfam" id="PF07679">
    <property type="entry name" value="I-set"/>
    <property type="match status" value="1"/>
</dbReference>
<dbReference type="EMBL" id="JACVVK020000399">
    <property type="protein sequence ID" value="KAK7475633.1"/>
    <property type="molecule type" value="Genomic_DNA"/>
</dbReference>
<evidence type="ECO:0000256" key="4">
    <source>
        <dbReference type="SAM" id="Phobius"/>
    </source>
</evidence>
<comment type="caution">
    <text evidence="6">The sequence shown here is derived from an EMBL/GenBank/DDBJ whole genome shotgun (WGS) entry which is preliminary data.</text>
</comment>
<gene>
    <name evidence="6" type="ORF">BaRGS_00033126</name>
</gene>
<dbReference type="InterPro" id="IPR003599">
    <property type="entry name" value="Ig_sub"/>
</dbReference>
<keyword evidence="2" id="KW-1015">Disulfide bond</keyword>
<dbReference type="InterPro" id="IPR013783">
    <property type="entry name" value="Ig-like_fold"/>
</dbReference>
<evidence type="ECO:0000256" key="2">
    <source>
        <dbReference type="ARBA" id="ARBA00023157"/>
    </source>
</evidence>
<dbReference type="Proteomes" id="UP001519460">
    <property type="component" value="Unassembled WGS sequence"/>
</dbReference>
<dbReference type="SUPFAM" id="SSF48726">
    <property type="entry name" value="Immunoglobulin"/>
    <property type="match status" value="5"/>
</dbReference>
<keyword evidence="7" id="KW-1185">Reference proteome</keyword>
<dbReference type="AlphaFoldDB" id="A0ABD0JLN7"/>
<dbReference type="InterPro" id="IPR013098">
    <property type="entry name" value="Ig_I-set"/>
</dbReference>
<feature type="domain" description="Ig-like" evidence="5">
    <location>
        <begin position="301"/>
        <end position="393"/>
    </location>
</feature>
<dbReference type="Gene3D" id="2.60.40.10">
    <property type="entry name" value="Immunoglobulins"/>
    <property type="match status" value="4"/>
</dbReference>
<keyword evidence="4" id="KW-0472">Membrane</keyword>
<dbReference type="FunFam" id="2.60.40.10:FF:000032">
    <property type="entry name" value="palladin isoform X1"/>
    <property type="match status" value="1"/>
</dbReference>
<reference evidence="6 7" key="1">
    <citation type="journal article" date="2023" name="Sci. Data">
        <title>Genome assembly of the Korean intertidal mud-creeper Batillaria attramentaria.</title>
        <authorList>
            <person name="Patra A.K."/>
            <person name="Ho P.T."/>
            <person name="Jun S."/>
            <person name="Lee S.J."/>
            <person name="Kim Y."/>
            <person name="Won Y.J."/>
        </authorList>
    </citation>
    <scope>NUCLEOTIDE SEQUENCE [LARGE SCALE GENOMIC DNA]</scope>
    <source>
        <strain evidence="6">Wonlab-2016</strain>
    </source>
</reference>
<feature type="domain" description="Ig-like" evidence="5">
    <location>
        <begin position="395"/>
        <end position="479"/>
    </location>
</feature>
<dbReference type="PANTHER" id="PTHR45080:SF8">
    <property type="entry name" value="IG-LIKE DOMAIN-CONTAINING PROTEIN"/>
    <property type="match status" value="1"/>
</dbReference>
<keyword evidence="3" id="KW-0393">Immunoglobulin domain</keyword>
<organism evidence="6 7">
    <name type="scientific">Batillaria attramentaria</name>
    <dbReference type="NCBI Taxonomy" id="370345"/>
    <lineage>
        <taxon>Eukaryota</taxon>
        <taxon>Metazoa</taxon>
        <taxon>Spiralia</taxon>
        <taxon>Lophotrochozoa</taxon>
        <taxon>Mollusca</taxon>
        <taxon>Gastropoda</taxon>
        <taxon>Caenogastropoda</taxon>
        <taxon>Sorbeoconcha</taxon>
        <taxon>Cerithioidea</taxon>
        <taxon>Batillariidae</taxon>
        <taxon>Batillaria</taxon>
    </lineage>
</organism>
<sequence>ILSGFGLIQCVTFLPEGRRQDFVRKNSQQKPLVLFIHRSHRVSVAGGEMRMYVWLCVATLVGNLLHESAAGPASSHDDGLVYKINTPPHIYEPDPDHVKELYPSASTPLYVPCQAHGSQPISYRWLFIGENSSSVVESTDHVSFDRVNGTLHMPSGVSIREEGDFQCLATNEYGTSVSQIVTIRAKQEPEFPELAPKTKRVTEGKGITIECEGKPTFVPDGFYHWYRIPTDPDEKSEQITASERMSVDANGTLYITSASTDDHDRHRYYACGVQARDKRTIRTGGKVDLRVESSQSGQDAPKLLGSTGYLKGDIGSEALLECFFSGTPPPTIKWKDVRDRVITGMEDRYEFAEGEHRRKLKITRLVEDDEGTFWCEAENVMGTARSSVYVNVTSPPIFESRPVHVIAPRGSDAMFTCRARPALREQNLPPPIWFYNAAIKSEFEFTPDKTRLTFRNVNHDDVASVQCNVTNEREPLVITEQPNATIDTELGDKSVNLTISATADTCCPLKFSWYLDGRDLKATALEKPPYSYQRDDNTVTLTISLMGETAGQVYGRYRCYGSAPSLWWLAIVCGVVVLVIAGILVFLMIHYNYPRQEYLLEKEERKHQLNPERDLLDQSFIEI</sequence>
<evidence type="ECO:0000259" key="5">
    <source>
        <dbReference type="PROSITE" id="PS50835"/>
    </source>
</evidence>
<keyword evidence="4" id="KW-0812">Transmembrane</keyword>
<dbReference type="InterPro" id="IPR050958">
    <property type="entry name" value="Cell_Adh-Cytoskel_Orgn"/>
</dbReference>
<dbReference type="InterPro" id="IPR003598">
    <property type="entry name" value="Ig_sub2"/>
</dbReference>
<dbReference type="SMART" id="SM00408">
    <property type="entry name" value="IGc2"/>
    <property type="match status" value="2"/>
</dbReference>
<accession>A0ABD0JLN7</accession>
<dbReference type="PROSITE" id="PS50835">
    <property type="entry name" value="IG_LIKE"/>
    <property type="match status" value="4"/>
</dbReference>
<feature type="transmembrane region" description="Helical" evidence="4">
    <location>
        <begin position="566"/>
        <end position="589"/>
    </location>
</feature>
<evidence type="ECO:0000256" key="3">
    <source>
        <dbReference type="ARBA" id="ARBA00023319"/>
    </source>
</evidence>
<keyword evidence="1" id="KW-0732">Signal</keyword>
<dbReference type="PANTHER" id="PTHR45080">
    <property type="entry name" value="CONTACTIN 5"/>
    <property type="match status" value="1"/>
</dbReference>
<dbReference type="InterPro" id="IPR036179">
    <property type="entry name" value="Ig-like_dom_sf"/>
</dbReference>
<dbReference type="CDD" id="cd00096">
    <property type="entry name" value="Ig"/>
    <property type="match status" value="1"/>
</dbReference>
<evidence type="ECO:0000313" key="7">
    <source>
        <dbReference type="Proteomes" id="UP001519460"/>
    </source>
</evidence>
<protein>
    <recommendedName>
        <fullName evidence="5">Ig-like domain-containing protein</fullName>
    </recommendedName>
</protein>